<proteinExistence type="predicted"/>
<dbReference type="AlphaFoldDB" id="A0AAD9EPJ2"/>
<evidence type="ECO:0000313" key="1">
    <source>
        <dbReference type="EMBL" id="KAK1854942.1"/>
    </source>
</evidence>
<sequence>MGRTRGEEKGNGERSTLRGDWRATVRVVVWAGEGKGKKRRVGKAKWDFVNIFFLLPSPSRVRHGHWHWLDWIAGCLLAHPGRLTSVFFSFFFCPSTCQVPCHWGFSGKYLPARCLRCCWPWLAWGCEMVCCLPMQVPLSKMLEGNLAPLHTLITRYMCS</sequence>
<name>A0AAD9EPJ2_9PEZI</name>
<keyword evidence="2" id="KW-1185">Reference proteome</keyword>
<protein>
    <submittedName>
        <fullName evidence="1">Uncharacterized protein</fullName>
    </submittedName>
</protein>
<reference evidence="1" key="1">
    <citation type="submission" date="2023-01" db="EMBL/GenBank/DDBJ databases">
        <title>Colletotrichum chrysophilum M932 genome sequence.</title>
        <authorList>
            <person name="Baroncelli R."/>
        </authorList>
    </citation>
    <scope>NUCLEOTIDE SEQUENCE</scope>
    <source>
        <strain evidence="1">M932</strain>
    </source>
</reference>
<evidence type="ECO:0000313" key="2">
    <source>
        <dbReference type="Proteomes" id="UP001243330"/>
    </source>
</evidence>
<accession>A0AAD9EPJ2</accession>
<organism evidence="1 2">
    <name type="scientific">Colletotrichum chrysophilum</name>
    <dbReference type="NCBI Taxonomy" id="1836956"/>
    <lineage>
        <taxon>Eukaryota</taxon>
        <taxon>Fungi</taxon>
        <taxon>Dikarya</taxon>
        <taxon>Ascomycota</taxon>
        <taxon>Pezizomycotina</taxon>
        <taxon>Sordariomycetes</taxon>
        <taxon>Hypocreomycetidae</taxon>
        <taxon>Glomerellales</taxon>
        <taxon>Glomerellaceae</taxon>
        <taxon>Colletotrichum</taxon>
        <taxon>Colletotrichum gloeosporioides species complex</taxon>
    </lineage>
</organism>
<dbReference type="Proteomes" id="UP001243330">
    <property type="component" value="Unassembled WGS sequence"/>
</dbReference>
<dbReference type="EMBL" id="JAQOWY010000028">
    <property type="protein sequence ID" value="KAK1854942.1"/>
    <property type="molecule type" value="Genomic_DNA"/>
</dbReference>
<gene>
    <name evidence="1" type="ORF">CCHR01_02366</name>
</gene>
<comment type="caution">
    <text evidence="1">The sequence shown here is derived from an EMBL/GenBank/DDBJ whole genome shotgun (WGS) entry which is preliminary data.</text>
</comment>